<reference evidence="1 2" key="1">
    <citation type="journal article" date="2024" name="Proc. Natl. Acad. Sci. U.S.A.">
        <title>The genetic regulatory architecture and epigenomic basis for age-related changes in rattlesnake venom.</title>
        <authorList>
            <person name="Hogan M.P."/>
            <person name="Holding M.L."/>
            <person name="Nystrom G.S."/>
            <person name="Colston T.J."/>
            <person name="Bartlett D.A."/>
            <person name="Mason A.J."/>
            <person name="Ellsworth S.A."/>
            <person name="Rautsaw R.M."/>
            <person name="Lawrence K.C."/>
            <person name="Strickland J.L."/>
            <person name="He B."/>
            <person name="Fraser P."/>
            <person name="Margres M.J."/>
            <person name="Gilbert D.M."/>
            <person name="Gibbs H.L."/>
            <person name="Parkinson C.L."/>
            <person name="Rokyta D.R."/>
        </authorList>
    </citation>
    <scope>NUCLEOTIDE SEQUENCE [LARGE SCALE GENOMIC DNA]</scope>
    <source>
        <strain evidence="1">DRR0105</strain>
    </source>
</reference>
<accession>A0AAW1CB85</accession>
<organism evidence="1 2">
    <name type="scientific">Crotalus adamanteus</name>
    <name type="common">Eastern diamondback rattlesnake</name>
    <dbReference type="NCBI Taxonomy" id="8729"/>
    <lineage>
        <taxon>Eukaryota</taxon>
        <taxon>Metazoa</taxon>
        <taxon>Chordata</taxon>
        <taxon>Craniata</taxon>
        <taxon>Vertebrata</taxon>
        <taxon>Euteleostomi</taxon>
        <taxon>Lepidosauria</taxon>
        <taxon>Squamata</taxon>
        <taxon>Bifurcata</taxon>
        <taxon>Unidentata</taxon>
        <taxon>Episquamata</taxon>
        <taxon>Toxicofera</taxon>
        <taxon>Serpentes</taxon>
        <taxon>Colubroidea</taxon>
        <taxon>Viperidae</taxon>
        <taxon>Crotalinae</taxon>
        <taxon>Crotalus</taxon>
    </lineage>
</organism>
<comment type="caution">
    <text evidence="1">The sequence shown here is derived from an EMBL/GenBank/DDBJ whole genome shotgun (WGS) entry which is preliminary data.</text>
</comment>
<dbReference type="EMBL" id="JAOTOJ010000001">
    <property type="protein sequence ID" value="KAK9411302.1"/>
    <property type="molecule type" value="Genomic_DNA"/>
</dbReference>
<evidence type="ECO:0000313" key="1">
    <source>
        <dbReference type="EMBL" id="KAK9411302.1"/>
    </source>
</evidence>
<sequence length="82" mass="9188">MTIVQTARGPFWQSQETPSLWFSQISNWKKAMISWKSAALKPHPYGNLTHKSKQSHCFIDDLSLSLSLSLISSSIPLIKSVA</sequence>
<evidence type="ECO:0000313" key="2">
    <source>
        <dbReference type="Proteomes" id="UP001474421"/>
    </source>
</evidence>
<gene>
    <name evidence="1" type="ORF">NXF25_002477</name>
</gene>
<dbReference type="Proteomes" id="UP001474421">
    <property type="component" value="Unassembled WGS sequence"/>
</dbReference>
<name>A0AAW1CB85_CROAD</name>
<keyword evidence="2" id="KW-1185">Reference proteome</keyword>
<protein>
    <submittedName>
        <fullName evidence="1">Uncharacterized protein</fullName>
    </submittedName>
</protein>
<proteinExistence type="predicted"/>
<dbReference type="AlphaFoldDB" id="A0AAW1CB85"/>